<name>A0ABM9CJL7_9BACL</name>
<dbReference type="InterPro" id="IPR052901">
    <property type="entry name" value="Bact_TGase-like"/>
</dbReference>
<dbReference type="InterPro" id="IPR038765">
    <property type="entry name" value="Papain-like_cys_pep_sf"/>
</dbReference>
<dbReference type="PANTHER" id="PTHR42736:SF1">
    <property type="entry name" value="PROTEIN-GLUTAMINE GAMMA-GLUTAMYLTRANSFERASE"/>
    <property type="match status" value="1"/>
</dbReference>
<protein>
    <recommendedName>
        <fullName evidence="3">Transglutaminase-like domain-containing protein</fullName>
    </recommendedName>
</protein>
<feature type="region of interest" description="Disordered" evidence="1">
    <location>
        <begin position="310"/>
        <end position="331"/>
    </location>
</feature>
<comment type="caution">
    <text evidence="4">The sequence shown here is derived from an EMBL/GenBank/DDBJ whole genome shotgun (WGS) entry which is preliminary data.</text>
</comment>
<dbReference type="Pfam" id="PF01841">
    <property type="entry name" value="Transglut_core"/>
    <property type="match status" value="1"/>
</dbReference>
<sequence>MNFRGDRLWDRPLTDAAQMTDASLGRRKRNGQSVQVMPEPAQQPVLEQQAENSQTGNGGSIPLSYRLLFSLAILGMFLEWLMPLHRSVKTADTAELLEILMLAAGALLLWGSFRVPGVLQFSVQSVVIILTWYWACAKNEGPGWLGAYAAGIPEDTVLFFTGQVSELSEDSRLLILVLGWGLLVASVQQLALYRGSTSLFTIVTVVYLLVLDMAFGLNTTGNVLVTAGLILWIRGLSGLLRLKERTEKHELPYIRWGGCALITATLLTAAAWTGGQLYGPRPAAPVTLHTVMTQLQQWGESRVLNQTKDLQPSEGATGYGTGEGELGAPLTSSKTPVFTAITSRPVYWRGESLAYYDGRRWIREGTLYAPLNLRELPSRELSASGFGDNAMLVQRIEYAVPSSGGLPLFSAGTVADVERVELKDGSGLGYVLANRERDRFRLPKVSGSARITGYTVKSLLPESDPAVLRKLDTADPQAVTNLYLQLPADLPGRIAVLSRQLTASADNRYDAVTAIRNYLQNGYTYTLETRIPPAGADFVDDFLFTTEQGYCVHFASAMTVLLRSSGIPARYVQGYGPGTLEAGGSGQPRYHVTQADAHAWVEVYFPGAGWVPFDPTPGTAFAAREPAALPAAAPAAAPQKTSAALRADALPALPPAGGNPAPPAAAALVLAAAWRWRRSLALLPAARRAGRASRERQLRAAALAWSGLAARYGPPPQGLTAREYAASLAIEDARLRAAVRQFVRQWESLAYSPAGAAPPGRAGPQDGVEAAAFIGHCLTITFRLA</sequence>
<dbReference type="InterPro" id="IPR025403">
    <property type="entry name" value="TgpA-like_C"/>
</dbReference>
<feature type="domain" description="Transglutaminase-like" evidence="3">
    <location>
        <begin position="543"/>
        <end position="617"/>
    </location>
</feature>
<dbReference type="EMBL" id="CAKMMG010000006">
    <property type="protein sequence ID" value="CAH1214795.1"/>
    <property type="molecule type" value="Genomic_DNA"/>
</dbReference>
<proteinExistence type="predicted"/>
<feature type="region of interest" description="Disordered" evidence="1">
    <location>
        <begin position="20"/>
        <end position="57"/>
    </location>
</feature>
<dbReference type="InterPro" id="IPR002931">
    <property type="entry name" value="Transglutaminase-like"/>
</dbReference>
<organism evidence="4 5">
    <name type="scientific">Paenibacillus auburnensis</name>
    <dbReference type="NCBI Taxonomy" id="2905649"/>
    <lineage>
        <taxon>Bacteria</taxon>
        <taxon>Bacillati</taxon>
        <taxon>Bacillota</taxon>
        <taxon>Bacilli</taxon>
        <taxon>Bacillales</taxon>
        <taxon>Paenibacillaceae</taxon>
        <taxon>Paenibacillus</taxon>
    </lineage>
</organism>
<accession>A0ABM9CJL7</accession>
<evidence type="ECO:0000256" key="1">
    <source>
        <dbReference type="SAM" id="MobiDB-lite"/>
    </source>
</evidence>
<feature type="transmembrane region" description="Helical" evidence="2">
    <location>
        <begin position="173"/>
        <end position="192"/>
    </location>
</feature>
<keyword evidence="2" id="KW-1133">Transmembrane helix</keyword>
<dbReference type="Proteomes" id="UP000838324">
    <property type="component" value="Unassembled WGS sequence"/>
</dbReference>
<feature type="transmembrane region" description="Helical" evidence="2">
    <location>
        <begin position="254"/>
        <end position="272"/>
    </location>
</feature>
<gene>
    <name evidence="4" type="ORF">PAECIP111892_04078</name>
</gene>
<dbReference type="Gene3D" id="3.10.620.30">
    <property type="match status" value="1"/>
</dbReference>
<keyword evidence="2" id="KW-0812">Transmembrane</keyword>
<keyword evidence="5" id="KW-1185">Reference proteome</keyword>
<feature type="transmembrane region" description="Helical" evidence="2">
    <location>
        <begin position="199"/>
        <end position="217"/>
    </location>
</feature>
<dbReference type="Pfam" id="PF13559">
    <property type="entry name" value="DUF4129"/>
    <property type="match status" value="1"/>
</dbReference>
<keyword evidence="2" id="KW-0472">Membrane</keyword>
<evidence type="ECO:0000313" key="4">
    <source>
        <dbReference type="EMBL" id="CAH1214795.1"/>
    </source>
</evidence>
<evidence type="ECO:0000259" key="3">
    <source>
        <dbReference type="SMART" id="SM00460"/>
    </source>
</evidence>
<reference evidence="4" key="1">
    <citation type="submission" date="2022-01" db="EMBL/GenBank/DDBJ databases">
        <authorList>
            <person name="Criscuolo A."/>
        </authorList>
    </citation>
    <scope>NUCLEOTIDE SEQUENCE</scope>
    <source>
        <strain evidence="4">CIP111892</strain>
    </source>
</reference>
<feature type="compositionally biased region" description="Polar residues" evidence="1">
    <location>
        <begin position="45"/>
        <end position="55"/>
    </location>
</feature>
<dbReference type="RefSeq" id="WP_236335889.1">
    <property type="nucleotide sequence ID" value="NZ_CAKMMG010000006.1"/>
</dbReference>
<dbReference type="PANTHER" id="PTHR42736">
    <property type="entry name" value="PROTEIN-GLUTAMINE GAMMA-GLUTAMYLTRANSFERASE"/>
    <property type="match status" value="1"/>
</dbReference>
<feature type="transmembrane region" description="Helical" evidence="2">
    <location>
        <begin position="63"/>
        <end position="82"/>
    </location>
</feature>
<dbReference type="SUPFAM" id="SSF54001">
    <property type="entry name" value="Cysteine proteinases"/>
    <property type="match status" value="1"/>
</dbReference>
<evidence type="ECO:0000256" key="2">
    <source>
        <dbReference type="SAM" id="Phobius"/>
    </source>
</evidence>
<feature type="transmembrane region" description="Helical" evidence="2">
    <location>
        <begin position="94"/>
        <end position="113"/>
    </location>
</feature>
<dbReference type="SMART" id="SM00460">
    <property type="entry name" value="TGc"/>
    <property type="match status" value="1"/>
</dbReference>
<evidence type="ECO:0000313" key="5">
    <source>
        <dbReference type="Proteomes" id="UP000838324"/>
    </source>
</evidence>